<organism evidence="2 3">
    <name type="scientific">Aduncisulcus paluster</name>
    <dbReference type="NCBI Taxonomy" id="2918883"/>
    <lineage>
        <taxon>Eukaryota</taxon>
        <taxon>Metamonada</taxon>
        <taxon>Carpediemonas-like organisms</taxon>
        <taxon>Aduncisulcus</taxon>
    </lineage>
</organism>
<dbReference type="Proteomes" id="UP001057375">
    <property type="component" value="Unassembled WGS sequence"/>
</dbReference>
<protein>
    <submittedName>
        <fullName evidence="2">Uncharacterized protein</fullName>
    </submittedName>
</protein>
<feature type="region of interest" description="Disordered" evidence="1">
    <location>
        <begin position="454"/>
        <end position="473"/>
    </location>
</feature>
<name>A0ABQ5KHP8_9EUKA</name>
<gene>
    <name evidence="2" type="ORF">ADUPG1_006317</name>
</gene>
<dbReference type="EMBL" id="BQXS01009880">
    <property type="protein sequence ID" value="GKT32058.1"/>
    <property type="molecule type" value="Genomic_DNA"/>
</dbReference>
<evidence type="ECO:0000313" key="3">
    <source>
        <dbReference type="Proteomes" id="UP001057375"/>
    </source>
</evidence>
<comment type="caution">
    <text evidence="2">The sequence shown here is derived from an EMBL/GenBank/DDBJ whole genome shotgun (WGS) entry which is preliminary data.</text>
</comment>
<proteinExistence type="predicted"/>
<evidence type="ECO:0000313" key="2">
    <source>
        <dbReference type="EMBL" id="GKT32058.1"/>
    </source>
</evidence>
<reference evidence="2" key="1">
    <citation type="submission" date="2022-03" db="EMBL/GenBank/DDBJ databases">
        <title>Draft genome sequence of Aduncisulcus paluster, a free-living microaerophilic Fornicata.</title>
        <authorList>
            <person name="Yuyama I."/>
            <person name="Kume K."/>
            <person name="Tamura T."/>
            <person name="Inagaki Y."/>
            <person name="Hashimoto T."/>
        </authorList>
    </citation>
    <scope>NUCLEOTIDE SEQUENCE</scope>
    <source>
        <strain evidence="2">NY0171</strain>
    </source>
</reference>
<keyword evidence="3" id="KW-1185">Reference proteome</keyword>
<accession>A0ABQ5KHP8</accession>
<evidence type="ECO:0000256" key="1">
    <source>
        <dbReference type="SAM" id="MobiDB-lite"/>
    </source>
</evidence>
<sequence length="473" mass="53369">MLSALISSVGANLLNFPTPTEDRDRTVSRRSEPSSRTALNGEQPYPWDLLQPQDAMSRHRGAKPPRRCELLGEISLLSPAYLLSFERWPFHTEPPDHYDRLSSLLDMRPPQSNYPPYIVLKQDNCSQLAIRIFKGGISRLTPLELASEFHRGIFTSTTISLDPWLRQLPSRYAIHAGRYLTDKEFRYLRTVINTHPTYLCRFTISVECSTDLPMLQPTSFDQLFHQPARLTLCHRVGNLGFSALKILTLIIATHACMLTSIRSTTPHRPVSCYAFFKRWLLLSQLPGCHRTLADSLGCSPLDIGFYHPTPDCHGKVYSIRSLIGFALFNAHRFGPPLALTPASTCSWIDHFAGALPAELIPHVVIQPQVLLRLPCYDFTLVTKSTVEGSYFSIPASNEFNSHGVTGGEYKTRERIHRSIADLRLLAIPTSSSRVADYYPNWEIFYEICSTPGRKGHDDLTSSSPSSWLPRQSV</sequence>
<feature type="region of interest" description="Disordered" evidence="1">
    <location>
        <begin position="13"/>
        <end position="47"/>
    </location>
</feature>
<feature type="compositionally biased region" description="Basic and acidic residues" evidence="1">
    <location>
        <begin position="20"/>
        <end position="33"/>
    </location>
</feature>